<proteinExistence type="predicted"/>
<feature type="region of interest" description="Disordered" evidence="1">
    <location>
        <begin position="1"/>
        <end position="231"/>
    </location>
</feature>
<accession>A0A1I8FTM5</accession>
<dbReference type="SMART" id="SM00060">
    <property type="entry name" value="FN3"/>
    <property type="match status" value="1"/>
</dbReference>
<dbReference type="CDD" id="cd00063">
    <property type="entry name" value="FN3"/>
    <property type="match status" value="1"/>
</dbReference>
<dbReference type="InterPro" id="IPR013783">
    <property type="entry name" value="Ig-like_fold"/>
</dbReference>
<dbReference type="WBParaSite" id="maker-unitig_6638-snap-gene-0.2-mRNA-1">
    <property type="protein sequence ID" value="maker-unitig_6638-snap-gene-0.2-mRNA-1"/>
    <property type="gene ID" value="maker-unitig_6638-snap-gene-0.2"/>
</dbReference>
<feature type="domain" description="Fibronectin type-III" evidence="2">
    <location>
        <begin position="391"/>
        <end position="477"/>
    </location>
</feature>
<dbReference type="InterPro" id="IPR003961">
    <property type="entry name" value="FN3_dom"/>
</dbReference>
<organism evidence="3 4">
    <name type="scientific">Macrostomum lignano</name>
    <dbReference type="NCBI Taxonomy" id="282301"/>
    <lineage>
        <taxon>Eukaryota</taxon>
        <taxon>Metazoa</taxon>
        <taxon>Spiralia</taxon>
        <taxon>Lophotrochozoa</taxon>
        <taxon>Platyhelminthes</taxon>
        <taxon>Rhabditophora</taxon>
        <taxon>Macrostomorpha</taxon>
        <taxon>Macrostomida</taxon>
        <taxon>Macrostomidae</taxon>
        <taxon>Macrostomum</taxon>
    </lineage>
</organism>
<feature type="compositionally biased region" description="Basic residues" evidence="1">
    <location>
        <begin position="69"/>
        <end position="83"/>
    </location>
</feature>
<feature type="compositionally biased region" description="Low complexity" evidence="1">
    <location>
        <begin position="84"/>
        <end position="106"/>
    </location>
</feature>
<keyword evidence="3" id="KW-1185">Reference proteome</keyword>
<evidence type="ECO:0000259" key="2">
    <source>
        <dbReference type="PROSITE" id="PS50853"/>
    </source>
</evidence>
<feature type="compositionally biased region" description="Polar residues" evidence="1">
    <location>
        <begin position="119"/>
        <end position="151"/>
    </location>
</feature>
<dbReference type="SUPFAM" id="SSF49265">
    <property type="entry name" value="Fibronectin type III"/>
    <property type="match status" value="1"/>
</dbReference>
<dbReference type="Gene3D" id="2.60.40.10">
    <property type="entry name" value="Immunoglobulins"/>
    <property type="match status" value="1"/>
</dbReference>
<evidence type="ECO:0000256" key="1">
    <source>
        <dbReference type="SAM" id="MobiDB-lite"/>
    </source>
</evidence>
<name>A0A1I8FTM5_9PLAT</name>
<evidence type="ECO:0000313" key="3">
    <source>
        <dbReference type="Proteomes" id="UP000095280"/>
    </source>
</evidence>
<feature type="compositionally biased region" description="Low complexity" evidence="1">
    <location>
        <begin position="172"/>
        <end position="183"/>
    </location>
</feature>
<dbReference type="Proteomes" id="UP000095280">
    <property type="component" value="Unplaced"/>
</dbReference>
<dbReference type="AlphaFoldDB" id="A0A1I8FTM5"/>
<protein>
    <submittedName>
        <fullName evidence="4">Fibronectin type-III domain-containing protein</fullName>
    </submittedName>
</protein>
<reference evidence="4" key="1">
    <citation type="submission" date="2016-11" db="UniProtKB">
        <authorList>
            <consortium name="WormBaseParasite"/>
        </authorList>
    </citation>
    <scope>IDENTIFICATION</scope>
</reference>
<evidence type="ECO:0000313" key="4">
    <source>
        <dbReference type="WBParaSite" id="maker-unitig_6638-snap-gene-0.2-mRNA-1"/>
    </source>
</evidence>
<dbReference type="InterPro" id="IPR036116">
    <property type="entry name" value="FN3_sf"/>
</dbReference>
<dbReference type="PROSITE" id="PS50853">
    <property type="entry name" value="FN3"/>
    <property type="match status" value="1"/>
</dbReference>
<feature type="compositionally biased region" description="Basic residues" evidence="1">
    <location>
        <begin position="190"/>
        <end position="201"/>
    </location>
</feature>
<feature type="compositionally biased region" description="Polar residues" evidence="1">
    <location>
        <begin position="42"/>
        <end position="68"/>
    </location>
</feature>
<sequence>GFGTRALHQGFSTRALVPEASAQGRQHQGRQHRGASTRAPATPSTGRQHQGSPARPGTSTRGASTPGRQRQHRGASTRGRQHQGRAAQTRPARAPGAPAPGAQHQASSKGRPAPGASTRGASTRGASTRGASSTKGRSKGASTRGASTRGASTGAPATRGASTRAPAHRAASRASQQGRQHQGPAPAHQGRQHQGRQHQGRSTRGASTRAPAPGRQHQGARQEGPPAPGATAPLKKTQCTCLLLVIGLVATVNELQLQTNATLMKNETAVQRVRAGTLDYGINCSVSRYIIFTSGEEPTLVAWEVAPDDGGTGSGSCHVYLPDRAGASDRNCARMSEQLGIRLADADRPETGLKIGLVNASHGGWYQCRVYIDNLLYIGHTRLLVEEKPSAPTDLRLTPLSPDTLVASWSPPGSNGNLPVLRYELTGSGLRLSGSPKPKLLINNLGPHKVYCLSVLAVNAAGRGPSTESVCNRTLEGSPEPGALRVELHSVNDTIAVLRFHIDLDKMAGQFRQVSLKPRLLWHLESPGRLSAGSQAQKNIVIAAEEFNNSIVTTRALTDLEPYSHYRLLYSVSNGAASGSAGSIDFNTTEG</sequence>
<dbReference type="Pfam" id="PF00041">
    <property type="entry name" value="fn3"/>
    <property type="match status" value="1"/>
</dbReference>